<feature type="coiled-coil region" evidence="5">
    <location>
        <begin position="419"/>
        <end position="450"/>
    </location>
</feature>
<dbReference type="InterPro" id="IPR023214">
    <property type="entry name" value="HAD_sf"/>
</dbReference>
<accession>A0A0V0QG49</accession>
<dbReference type="GO" id="GO:0008253">
    <property type="term" value="F:5'-nucleotidase activity"/>
    <property type="evidence" value="ECO:0007669"/>
    <property type="project" value="TreeGrafter"/>
</dbReference>
<dbReference type="Gene3D" id="3.40.50.1000">
    <property type="entry name" value="HAD superfamily/HAD-like"/>
    <property type="match status" value="1"/>
</dbReference>
<dbReference type="SUPFAM" id="SSF56784">
    <property type="entry name" value="HAD-like"/>
    <property type="match status" value="1"/>
</dbReference>
<evidence type="ECO:0000256" key="4">
    <source>
        <dbReference type="ARBA" id="ARBA00022842"/>
    </source>
</evidence>
<dbReference type="OrthoDB" id="311884at2759"/>
<name>A0A0V0QG49_PSEPJ</name>
<keyword evidence="7" id="KW-1185">Reference proteome</keyword>
<evidence type="ECO:0000256" key="2">
    <source>
        <dbReference type="ARBA" id="ARBA00022723"/>
    </source>
</evidence>
<keyword evidence="2" id="KW-0479">Metal-binding</keyword>
<keyword evidence="4" id="KW-0460">Magnesium</keyword>
<dbReference type="EMBL" id="LDAU01000175">
    <property type="protein sequence ID" value="KRX01197.1"/>
    <property type="molecule type" value="Genomic_DNA"/>
</dbReference>
<evidence type="ECO:0000256" key="5">
    <source>
        <dbReference type="SAM" id="Coils"/>
    </source>
</evidence>
<dbReference type="InParanoid" id="A0A0V0QG49"/>
<dbReference type="PANTHER" id="PTHR12103:SF38">
    <property type="entry name" value="5'-NUCLEOTIDASE DOMAIN-CONTAINING PROTEIN 1"/>
    <property type="match status" value="1"/>
</dbReference>
<sequence length="480" mass="57325">MAQTKNNFYKIKEIVKHDINYYHALGFDADHCILRYNLVTCNQILYQGFFESILAEQEFKNLQKQYPTVDQHDYFMKISEKELAFSMNYTILDRENYTSLKIVEGKKIVKGYKGLQELNISELKEIYGNDLTIKDYDPLEAKYHKRYFLGQTFLDVVFILCFAKLFEYFKKIGEIKNYGGYQIWDIIKKAVNQNYAHYNDDEVFKISDFGTVFPKLVENAEKLIFKQHKLKEIFQTIKKRDNKFLFIATNSHYEFVNMNLTLALGDDWSDLFDLVIVQSQKPAIFQDSEKTGYLLDLNEKNFQRKQPIEDRDLEFVNGQLPNKFFVKGNYKMIEKIIENYHNYNLQNKSKTDCQEKIAFFGDNYPGDCQAPEQIPDQSWDAFFICPEILEENQELRSQIPDPEFIYNYQQWWGSYFYHDSEEILELNQEEEKLQQQQQKEQEKQNQLLESYWINHISQSIRGGICGQLDTKEMIEKFWLL</sequence>
<evidence type="ECO:0000313" key="6">
    <source>
        <dbReference type="EMBL" id="KRX01197.1"/>
    </source>
</evidence>
<dbReference type="InterPro" id="IPR008380">
    <property type="entry name" value="HAD-SF_hydro_IG_5-nucl"/>
</dbReference>
<gene>
    <name evidence="6" type="ORF">PPERSA_03701</name>
</gene>
<proteinExistence type="inferred from homology"/>
<keyword evidence="3" id="KW-0378">Hydrolase</keyword>
<dbReference type="PANTHER" id="PTHR12103">
    <property type="entry name" value="5'-NUCLEOTIDASE DOMAIN-CONTAINING"/>
    <property type="match status" value="1"/>
</dbReference>
<dbReference type="Proteomes" id="UP000054937">
    <property type="component" value="Unassembled WGS sequence"/>
</dbReference>
<keyword evidence="5" id="KW-0175">Coiled coil</keyword>
<protein>
    <submittedName>
        <fullName evidence="6">HAD-like domain</fullName>
    </submittedName>
</protein>
<evidence type="ECO:0000256" key="3">
    <source>
        <dbReference type="ARBA" id="ARBA00022801"/>
    </source>
</evidence>
<comment type="similarity">
    <text evidence="1">Belongs to the 5'(3')-deoxyribonucleotidase family.</text>
</comment>
<evidence type="ECO:0000256" key="1">
    <source>
        <dbReference type="ARBA" id="ARBA00009589"/>
    </source>
</evidence>
<reference evidence="6 7" key="1">
    <citation type="journal article" date="2015" name="Sci. Rep.">
        <title>Genome of the facultative scuticociliatosis pathogen Pseudocohnilembus persalinus provides insight into its virulence through horizontal gene transfer.</title>
        <authorList>
            <person name="Xiong J."/>
            <person name="Wang G."/>
            <person name="Cheng J."/>
            <person name="Tian M."/>
            <person name="Pan X."/>
            <person name="Warren A."/>
            <person name="Jiang C."/>
            <person name="Yuan D."/>
            <person name="Miao W."/>
        </authorList>
    </citation>
    <scope>NUCLEOTIDE SEQUENCE [LARGE SCALE GENOMIC DNA]</scope>
    <source>
        <strain evidence="6">36N120E</strain>
    </source>
</reference>
<dbReference type="AlphaFoldDB" id="A0A0V0QG49"/>
<evidence type="ECO:0000313" key="7">
    <source>
        <dbReference type="Proteomes" id="UP000054937"/>
    </source>
</evidence>
<organism evidence="6 7">
    <name type="scientific">Pseudocohnilembus persalinus</name>
    <name type="common">Ciliate</name>
    <dbReference type="NCBI Taxonomy" id="266149"/>
    <lineage>
        <taxon>Eukaryota</taxon>
        <taxon>Sar</taxon>
        <taxon>Alveolata</taxon>
        <taxon>Ciliophora</taxon>
        <taxon>Intramacronucleata</taxon>
        <taxon>Oligohymenophorea</taxon>
        <taxon>Scuticociliatia</taxon>
        <taxon>Philasterida</taxon>
        <taxon>Pseudocohnilembidae</taxon>
        <taxon>Pseudocohnilembus</taxon>
    </lineage>
</organism>
<dbReference type="GO" id="GO:0046872">
    <property type="term" value="F:metal ion binding"/>
    <property type="evidence" value="ECO:0007669"/>
    <property type="project" value="UniProtKB-KW"/>
</dbReference>
<comment type="caution">
    <text evidence="6">The sequence shown here is derived from an EMBL/GenBank/DDBJ whole genome shotgun (WGS) entry which is preliminary data.</text>
</comment>
<dbReference type="OMA" id="ICSNPYG"/>
<dbReference type="Pfam" id="PF05761">
    <property type="entry name" value="5_nucleotid"/>
    <property type="match status" value="1"/>
</dbReference>
<dbReference type="InterPro" id="IPR036412">
    <property type="entry name" value="HAD-like_sf"/>
</dbReference>